<sequence>MKGRQLRRLKWAHHTHSLAFIVGGYVRRRPRRCRCCESTNGIDTRPSPAPPEHPPSTAETLAAAETSSCEIGSRAPRHLASEATNLCRAPPLHTIPSNSSRN</sequence>
<proteinExistence type="predicted"/>
<reference evidence="2" key="1">
    <citation type="submission" date="2022-03" db="EMBL/GenBank/DDBJ databases">
        <authorList>
            <person name="Martin H S."/>
        </authorList>
    </citation>
    <scope>NUCLEOTIDE SEQUENCE</scope>
</reference>
<evidence type="ECO:0000256" key="1">
    <source>
        <dbReference type="SAM" id="MobiDB-lite"/>
    </source>
</evidence>
<accession>A0ABN8IYL6</accession>
<evidence type="ECO:0000313" key="3">
    <source>
        <dbReference type="Proteomes" id="UP000837857"/>
    </source>
</evidence>
<organism evidence="2 3">
    <name type="scientific">Iphiclides podalirius</name>
    <name type="common">scarce swallowtail</name>
    <dbReference type="NCBI Taxonomy" id="110791"/>
    <lineage>
        <taxon>Eukaryota</taxon>
        <taxon>Metazoa</taxon>
        <taxon>Ecdysozoa</taxon>
        <taxon>Arthropoda</taxon>
        <taxon>Hexapoda</taxon>
        <taxon>Insecta</taxon>
        <taxon>Pterygota</taxon>
        <taxon>Neoptera</taxon>
        <taxon>Endopterygota</taxon>
        <taxon>Lepidoptera</taxon>
        <taxon>Glossata</taxon>
        <taxon>Ditrysia</taxon>
        <taxon>Papilionoidea</taxon>
        <taxon>Papilionidae</taxon>
        <taxon>Papilioninae</taxon>
        <taxon>Iphiclides</taxon>
    </lineage>
</organism>
<dbReference type="Proteomes" id="UP000837857">
    <property type="component" value="Chromosome 5"/>
</dbReference>
<evidence type="ECO:0000313" key="2">
    <source>
        <dbReference type="EMBL" id="CAH2068422.1"/>
    </source>
</evidence>
<keyword evidence="3" id="KW-1185">Reference proteome</keyword>
<feature type="region of interest" description="Disordered" evidence="1">
    <location>
        <begin position="38"/>
        <end position="62"/>
    </location>
</feature>
<dbReference type="EMBL" id="OW152817">
    <property type="protein sequence ID" value="CAH2068422.1"/>
    <property type="molecule type" value="Genomic_DNA"/>
</dbReference>
<gene>
    <name evidence="2" type="ORF">IPOD504_LOCUS14306</name>
</gene>
<feature type="non-terminal residue" evidence="2">
    <location>
        <position position="102"/>
    </location>
</feature>
<name>A0ABN8IYL6_9NEOP</name>
<protein>
    <submittedName>
        <fullName evidence="2">Uncharacterized protein</fullName>
    </submittedName>
</protein>